<accession>A0AAQ3TQH4</accession>
<name>A0AAQ3TQH4_PASNO</name>
<organism evidence="2 3">
    <name type="scientific">Paspalum notatum var. saurae</name>
    <dbReference type="NCBI Taxonomy" id="547442"/>
    <lineage>
        <taxon>Eukaryota</taxon>
        <taxon>Viridiplantae</taxon>
        <taxon>Streptophyta</taxon>
        <taxon>Embryophyta</taxon>
        <taxon>Tracheophyta</taxon>
        <taxon>Spermatophyta</taxon>
        <taxon>Magnoliopsida</taxon>
        <taxon>Liliopsida</taxon>
        <taxon>Poales</taxon>
        <taxon>Poaceae</taxon>
        <taxon>PACMAD clade</taxon>
        <taxon>Panicoideae</taxon>
        <taxon>Andropogonodae</taxon>
        <taxon>Paspaleae</taxon>
        <taxon>Paspalinae</taxon>
        <taxon>Paspalum</taxon>
    </lineage>
</organism>
<evidence type="ECO:0000313" key="3">
    <source>
        <dbReference type="Proteomes" id="UP001341281"/>
    </source>
</evidence>
<evidence type="ECO:0000313" key="2">
    <source>
        <dbReference type="EMBL" id="WVZ77449.1"/>
    </source>
</evidence>
<dbReference type="EMBL" id="CP144749">
    <property type="protein sequence ID" value="WVZ77449.1"/>
    <property type="molecule type" value="Genomic_DNA"/>
</dbReference>
<evidence type="ECO:0000256" key="1">
    <source>
        <dbReference type="SAM" id="MobiDB-lite"/>
    </source>
</evidence>
<dbReference type="Proteomes" id="UP001341281">
    <property type="component" value="Chromosome 05"/>
</dbReference>
<dbReference type="EMBL" id="CP144749">
    <property type="protein sequence ID" value="WVZ77448.1"/>
    <property type="molecule type" value="Genomic_DNA"/>
</dbReference>
<reference evidence="2 3" key="1">
    <citation type="submission" date="2024-02" db="EMBL/GenBank/DDBJ databases">
        <title>High-quality chromosome-scale genome assembly of Pensacola bahiagrass (Paspalum notatum Flugge var. saurae).</title>
        <authorList>
            <person name="Vega J.M."/>
            <person name="Podio M."/>
            <person name="Orjuela J."/>
            <person name="Siena L.A."/>
            <person name="Pessino S.C."/>
            <person name="Combes M.C."/>
            <person name="Mariac C."/>
            <person name="Albertini E."/>
            <person name="Pupilli F."/>
            <person name="Ortiz J.P.A."/>
            <person name="Leblanc O."/>
        </authorList>
    </citation>
    <scope>NUCLEOTIDE SEQUENCE [LARGE SCALE GENOMIC DNA]</scope>
    <source>
        <strain evidence="2">R1</strain>
        <tissue evidence="2">Leaf</tissue>
    </source>
</reference>
<feature type="compositionally biased region" description="Basic residues" evidence="1">
    <location>
        <begin position="207"/>
        <end position="220"/>
    </location>
</feature>
<dbReference type="AlphaFoldDB" id="A0AAQ3TQH4"/>
<feature type="region of interest" description="Disordered" evidence="1">
    <location>
        <begin position="156"/>
        <end position="220"/>
    </location>
</feature>
<gene>
    <name evidence="2" type="ORF">U9M48_025312</name>
</gene>
<proteinExistence type="predicted"/>
<keyword evidence="3" id="KW-1185">Reference proteome</keyword>
<sequence length="231" mass="26243">MRSKKMINFTKWRFTTSQRRLDQCLSFEMLLSAFGLWGAKRHQASNWDIVYAGCYLQLSLQEKKKDYNYESVELRIQSEGWLKVSTISNGNLVELISITETLIFDRMQNILLCIVASDNTRVQSLVCKSEKIRIEPGAYSIVTALSPTSTSTCLEEVPQLSRKKSRAEQDATEQSKAIGGIHESDELSDENEENVQGRKASASASRRLLRRTRKKACGSTGRRRLLLDVAR</sequence>
<protein>
    <submittedName>
        <fullName evidence="2">Uncharacterized protein</fullName>
    </submittedName>
</protein>